<evidence type="ECO:0000256" key="4">
    <source>
        <dbReference type="ARBA" id="ARBA00022777"/>
    </source>
</evidence>
<evidence type="ECO:0000313" key="9">
    <source>
        <dbReference type="EMBL" id="CCE65926.1"/>
    </source>
</evidence>
<reference evidence="9 10" key="1">
    <citation type="journal article" date="2011" name="Proc. Natl. Acad. Sci. U.S.A.">
        <title>Evolutionary erosion of yeast sex chromosomes by mating-type switching accidents.</title>
        <authorList>
            <person name="Gordon J.L."/>
            <person name="Armisen D."/>
            <person name="Proux-Wera E."/>
            <person name="Oheigeartaigh S.S."/>
            <person name="Byrne K.P."/>
            <person name="Wolfe K.H."/>
        </authorList>
    </citation>
    <scope>NUCLEOTIDE SEQUENCE [LARGE SCALE GENOMIC DNA]</scope>
    <source>
        <strain evidence="10">ATCC 24235 / CBS 4417 / NBRC 1672 / NRRL Y-8282 / UCD 70-5</strain>
    </source>
</reference>
<feature type="binding site" evidence="6">
    <location>
        <position position="129"/>
    </location>
    <ligand>
        <name>ATP</name>
        <dbReference type="ChEBI" id="CHEBI:30616"/>
    </ligand>
</feature>
<dbReference type="SUPFAM" id="SSF56112">
    <property type="entry name" value="Protein kinase-like (PK-like)"/>
    <property type="match status" value="1"/>
</dbReference>
<dbReference type="InterPro" id="IPR008271">
    <property type="entry name" value="Ser/Thr_kinase_AS"/>
</dbReference>
<dbReference type="Pfam" id="PF00069">
    <property type="entry name" value="Pkinase"/>
    <property type="match status" value="1"/>
</dbReference>
<dbReference type="KEGG" id="tpf:TPHA_0N01450"/>
<organism evidence="9 10">
    <name type="scientific">Tetrapisispora phaffii (strain ATCC 24235 / CBS 4417 / NBRC 1672 / NRRL Y-8282 / UCD 70-5)</name>
    <name type="common">Yeast</name>
    <name type="synonym">Fabospora phaffii</name>
    <dbReference type="NCBI Taxonomy" id="1071381"/>
    <lineage>
        <taxon>Eukaryota</taxon>
        <taxon>Fungi</taxon>
        <taxon>Dikarya</taxon>
        <taxon>Ascomycota</taxon>
        <taxon>Saccharomycotina</taxon>
        <taxon>Saccharomycetes</taxon>
        <taxon>Saccharomycetales</taxon>
        <taxon>Saccharomycetaceae</taxon>
        <taxon>Tetrapisispora</taxon>
    </lineage>
</organism>
<keyword evidence="10" id="KW-1185">Reference proteome</keyword>
<accession>G8C198</accession>
<dbReference type="AlphaFoldDB" id="G8C198"/>
<proteinExistence type="predicted"/>
<dbReference type="PROSITE" id="PS00107">
    <property type="entry name" value="PROTEIN_KINASE_ATP"/>
    <property type="match status" value="1"/>
</dbReference>
<feature type="region of interest" description="Disordered" evidence="7">
    <location>
        <begin position="511"/>
        <end position="535"/>
    </location>
</feature>
<dbReference type="PANTHER" id="PTHR43895:SF150">
    <property type="entry name" value="SERINE_THREONINE-PROTEIN KINASE STK11"/>
    <property type="match status" value="1"/>
</dbReference>
<sequence length="750" mass="85040">MKHPTLLNLQILDSFGNFEIGRAKQFSPLSAGSQGSFADSTLSSSSNLRPSYYSIIEDNDTYLTSQILAYASNIQNASRDVDDNLIINNYTISDSLGKGQFGKVYKACVLKSHDSSTGKKLVAIKVIGKKPMNNQQYSMNQVLRQLAIWKSKNLINKDHNLTHEQVVMLVNLHKIKYELFVLSKLNKSDNVIKLIEFLDSPHSNKIWIVNQYCDLGELQWKRNHPGDVLPQWRQFLSRSQESLENENVLNVFAEKFTIDMTAGLMYLKDNGCIHRDLKPANVLLDSIEMKFKISDFGCSVIDPAFMFIKDDKENTLQNCFKTEIKKIVGTPAFIAPELCSYYSEDNQVDKSSSAISTNDLEFDHFSIDMWSFGVTLYCILYNELPFFGDNEFDTYKRIAKVELTITHRGDWIEELLINKILVKSPSDRITIDSLYNKLIGVNSNGKLNLDRDTDLKNVDNNNSSIFRSKKETPLKSQKNKVKGLFQNILNFNSIKSNNSQNKFNGKGTIIPKETVTLPTPPQMSFGYGSEPGDDEDLYSSYSSPNMNNFPNRISIEKQLEVLSISSSEASSFGSTLEPPVPMDNYENEMSKIDDNIPGHYPVVSSDRSTPEKALYQISSTSMVELTPTKKIIDEGADYSPGIRQGLSLFNQFSRSEEMLPSTINSTPIQVHTHLAKHKQQAHNVFQSKSKLAHSKNVMNFKDILSGTSEEVRDNNIKQATDKEYLNKSASNKRNTVDAFKEFQNYFKYME</sequence>
<dbReference type="PROSITE" id="PS50011">
    <property type="entry name" value="PROTEIN_KINASE_DOM"/>
    <property type="match status" value="1"/>
</dbReference>
<name>G8C198_TETPH</name>
<dbReference type="GO" id="GO:0004674">
    <property type="term" value="F:protein serine/threonine kinase activity"/>
    <property type="evidence" value="ECO:0007669"/>
    <property type="project" value="UniProtKB-KW"/>
</dbReference>
<dbReference type="OrthoDB" id="68483at2759"/>
<evidence type="ECO:0000259" key="8">
    <source>
        <dbReference type="PROSITE" id="PS50011"/>
    </source>
</evidence>
<dbReference type="GO" id="GO:0005524">
    <property type="term" value="F:ATP binding"/>
    <property type="evidence" value="ECO:0007669"/>
    <property type="project" value="UniProtKB-UniRule"/>
</dbReference>
<dbReference type="PANTHER" id="PTHR43895">
    <property type="entry name" value="CALCIUM/CALMODULIN-DEPENDENT PROTEIN KINASE KINASE-RELATED"/>
    <property type="match status" value="1"/>
</dbReference>
<dbReference type="STRING" id="1071381.G8C198"/>
<evidence type="ECO:0000313" key="10">
    <source>
        <dbReference type="Proteomes" id="UP000005666"/>
    </source>
</evidence>
<evidence type="ECO:0000256" key="5">
    <source>
        <dbReference type="ARBA" id="ARBA00022840"/>
    </source>
</evidence>
<dbReference type="PROSITE" id="PS00108">
    <property type="entry name" value="PROTEIN_KINASE_ST"/>
    <property type="match status" value="1"/>
</dbReference>
<dbReference type="Pfam" id="PF07714">
    <property type="entry name" value="PK_Tyr_Ser-Thr"/>
    <property type="match status" value="1"/>
</dbReference>
<dbReference type="InterPro" id="IPR017441">
    <property type="entry name" value="Protein_kinase_ATP_BS"/>
</dbReference>
<dbReference type="eggNOG" id="KOG0585">
    <property type="taxonomic scope" value="Eukaryota"/>
</dbReference>
<dbReference type="InterPro" id="IPR011009">
    <property type="entry name" value="Kinase-like_dom_sf"/>
</dbReference>
<feature type="domain" description="Protein kinase" evidence="8">
    <location>
        <begin position="90"/>
        <end position="439"/>
    </location>
</feature>
<dbReference type="HOGENOM" id="CLU_019325_0_0_1"/>
<keyword evidence="5 6" id="KW-0067">ATP-binding</keyword>
<keyword evidence="3 6" id="KW-0547">Nucleotide-binding</keyword>
<dbReference type="EMBL" id="HE612869">
    <property type="protein sequence ID" value="CCE65926.1"/>
    <property type="molecule type" value="Genomic_DNA"/>
</dbReference>
<dbReference type="GO" id="GO:0007165">
    <property type="term" value="P:signal transduction"/>
    <property type="evidence" value="ECO:0007669"/>
    <property type="project" value="TreeGrafter"/>
</dbReference>
<dbReference type="SMART" id="SM00220">
    <property type="entry name" value="S_TKc"/>
    <property type="match status" value="1"/>
</dbReference>
<evidence type="ECO:0000256" key="6">
    <source>
        <dbReference type="PROSITE-ProRule" id="PRU10141"/>
    </source>
</evidence>
<dbReference type="GeneID" id="11530507"/>
<dbReference type="Gene3D" id="3.30.200.20">
    <property type="entry name" value="Phosphorylase Kinase, domain 1"/>
    <property type="match status" value="1"/>
</dbReference>
<dbReference type="Proteomes" id="UP000005666">
    <property type="component" value="Chromosome 14"/>
</dbReference>
<dbReference type="Gene3D" id="1.10.510.10">
    <property type="entry name" value="Transferase(Phosphotransferase) domain 1"/>
    <property type="match status" value="1"/>
</dbReference>
<dbReference type="InterPro" id="IPR001245">
    <property type="entry name" value="Ser-Thr/Tyr_kinase_cat_dom"/>
</dbReference>
<dbReference type="RefSeq" id="XP_003688360.1">
    <property type="nucleotide sequence ID" value="XM_003688312.1"/>
</dbReference>
<gene>
    <name evidence="9" type="primary">TPHA0N01450</name>
    <name evidence="9" type="ordered locus">TPHA_0N01450</name>
</gene>
<keyword evidence="1" id="KW-0723">Serine/threonine-protein kinase</keyword>
<protein>
    <recommendedName>
        <fullName evidence="8">Protein kinase domain-containing protein</fullName>
    </recommendedName>
</protein>
<keyword evidence="2" id="KW-0808">Transferase</keyword>
<evidence type="ECO:0000256" key="1">
    <source>
        <dbReference type="ARBA" id="ARBA00022527"/>
    </source>
</evidence>
<keyword evidence="4" id="KW-0418">Kinase</keyword>
<evidence type="ECO:0000256" key="2">
    <source>
        <dbReference type="ARBA" id="ARBA00022679"/>
    </source>
</evidence>
<dbReference type="InterPro" id="IPR000719">
    <property type="entry name" value="Prot_kinase_dom"/>
</dbReference>
<evidence type="ECO:0000256" key="7">
    <source>
        <dbReference type="SAM" id="MobiDB-lite"/>
    </source>
</evidence>
<evidence type="ECO:0000256" key="3">
    <source>
        <dbReference type="ARBA" id="ARBA00022741"/>
    </source>
</evidence>